<dbReference type="InterPro" id="IPR037883">
    <property type="entry name" value="Knr4/Smi1-like_sf"/>
</dbReference>
<dbReference type="RefSeq" id="WP_146372860.1">
    <property type="nucleotide sequence ID" value="NZ_SJPP01000002.1"/>
</dbReference>
<keyword evidence="2" id="KW-1185">Reference proteome</keyword>
<name>A0A5C6BAW4_9PLAN</name>
<dbReference type="AlphaFoldDB" id="A0A5C6BAW4"/>
<protein>
    <recommendedName>
        <fullName evidence="3">Knr4/Smi1-like domain-containing protein</fullName>
    </recommendedName>
</protein>
<dbReference type="Proteomes" id="UP000320735">
    <property type="component" value="Unassembled WGS sequence"/>
</dbReference>
<sequence>MNWQEKLETTRRFCEHDESLDIYFELADGAPEEFLATLRDRFPFVDDDYLTFLKISDGASFDMCTLFGSGCSGYRGVIAEIESLGEDLEDIPEWENVAVENQLIPIGKTAGGDGLLMMPDRRIVIIDYIHEVPGEGRTLAYAFSQLLDDVFMGPNFGTLLYPDKWAADDENGWTRYLHKQGWWPEGTGN</sequence>
<evidence type="ECO:0008006" key="3">
    <source>
        <dbReference type="Google" id="ProtNLM"/>
    </source>
</evidence>
<organism evidence="1 2">
    <name type="scientific">Symmachiella macrocystis</name>
    <dbReference type="NCBI Taxonomy" id="2527985"/>
    <lineage>
        <taxon>Bacteria</taxon>
        <taxon>Pseudomonadati</taxon>
        <taxon>Planctomycetota</taxon>
        <taxon>Planctomycetia</taxon>
        <taxon>Planctomycetales</taxon>
        <taxon>Planctomycetaceae</taxon>
        <taxon>Symmachiella</taxon>
    </lineage>
</organism>
<comment type="caution">
    <text evidence="1">The sequence shown here is derived from an EMBL/GenBank/DDBJ whole genome shotgun (WGS) entry which is preliminary data.</text>
</comment>
<dbReference type="EMBL" id="SJPP01000002">
    <property type="protein sequence ID" value="TWU09118.1"/>
    <property type="molecule type" value="Genomic_DNA"/>
</dbReference>
<dbReference type="OrthoDB" id="300871at2"/>
<reference evidence="1 2" key="1">
    <citation type="submission" date="2019-02" db="EMBL/GenBank/DDBJ databases">
        <title>Deep-cultivation of Planctomycetes and their phenomic and genomic characterization uncovers novel biology.</title>
        <authorList>
            <person name="Wiegand S."/>
            <person name="Jogler M."/>
            <person name="Boedeker C."/>
            <person name="Pinto D."/>
            <person name="Vollmers J."/>
            <person name="Rivas-Marin E."/>
            <person name="Kohn T."/>
            <person name="Peeters S.H."/>
            <person name="Heuer A."/>
            <person name="Rast P."/>
            <person name="Oberbeckmann S."/>
            <person name="Bunk B."/>
            <person name="Jeske O."/>
            <person name="Meyerdierks A."/>
            <person name="Storesund J.E."/>
            <person name="Kallscheuer N."/>
            <person name="Luecker S."/>
            <person name="Lage O.M."/>
            <person name="Pohl T."/>
            <person name="Merkel B.J."/>
            <person name="Hornburger P."/>
            <person name="Mueller R.-W."/>
            <person name="Bruemmer F."/>
            <person name="Labrenz M."/>
            <person name="Spormann A.M."/>
            <person name="Op Den Camp H."/>
            <person name="Overmann J."/>
            <person name="Amann R."/>
            <person name="Jetten M.S.M."/>
            <person name="Mascher T."/>
            <person name="Medema M.H."/>
            <person name="Devos D.P."/>
            <person name="Kaster A.-K."/>
            <person name="Ovreas L."/>
            <person name="Rohde M."/>
            <person name="Galperin M.Y."/>
            <person name="Jogler C."/>
        </authorList>
    </citation>
    <scope>NUCLEOTIDE SEQUENCE [LARGE SCALE GENOMIC DNA]</scope>
    <source>
        <strain evidence="1 2">CA54</strain>
    </source>
</reference>
<accession>A0A5C6BAW4</accession>
<gene>
    <name evidence="1" type="ORF">CA54_43580</name>
</gene>
<evidence type="ECO:0000313" key="2">
    <source>
        <dbReference type="Proteomes" id="UP000320735"/>
    </source>
</evidence>
<proteinExistence type="predicted"/>
<dbReference type="SUPFAM" id="SSF160631">
    <property type="entry name" value="SMI1/KNR4-like"/>
    <property type="match status" value="1"/>
</dbReference>
<evidence type="ECO:0000313" key="1">
    <source>
        <dbReference type="EMBL" id="TWU09118.1"/>
    </source>
</evidence>